<name>A0AAT9LGK2_9FIRM</name>
<evidence type="ECO:0000259" key="1">
    <source>
        <dbReference type="Pfam" id="PF03551"/>
    </source>
</evidence>
<reference evidence="2" key="2">
    <citation type="journal article" date="2023" name="Biology">
        <title>Prokaryotic Life Associated with Coal-Fire Gas Vents Revealed by Metagenomics.</title>
        <authorList>
            <person name="Kadnikov V.V."/>
            <person name="Mardanov A.V."/>
            <person name="Beletsky A.V."/>
            <person name="Karnachuk O.V."/>
            <person name="Ravin N.V."/>
        </authorList>
    </citation>
    <scope>NUCLEOTIDE SEQUENCE</scope>
    <source>
        <strain evidence="2">Bu02</strain>
    </source>
</reference>
<dbReference type="Gene3D" id="1.10.10.10">
    <property type="entry name" value="Winged helix-like DNA-binding domain superfamily/Winged helix DNA-binding domain"/>
    <property type="match status" value="1"/>
</dbReference>
<dbReference type="SUPFAM" id="SSF46785">
    <property type="entry name" value="Winged helix' DNA-binding domain"/>
    <property type="match status" value="1"/>
</dbReference>
<dbReference type="KEGG" id="fcz:IMF26_09465"/>
<accession>A0AAT9LGK2</accession>
<sequence length="113" mass="13144">MERFMEPCLLLLLLEKPSHGYDLISRLVEFGFGENQDPGMVYRNLRRLEEQGMISSRWDTAGAGPARRFYEVTGEGTDYLAAWAQTIRQHVKTLEKFLEWYEALRKGERPSST</sequence>
<dbReference type="AlphaFoldDB" id="A0AAT9LGK2"/>
<proteinExistence type="predicted"/>
<organism evidence="2">
    <name type="scientific">Candidatus Fermentithermobacillus carboniphilus</name>
    <dbReference type="NCBI Taxonomy" id="3085328"/>
    <lineage>
        <taxon>Bacteria</taxon>
        <taxon>Bacillati</taxon>
        <taxon>Bacillota</taxon>
        <taxon>Candidatus Fermentithermobacillia</taxon>
        <taxon>Candidatus Fermentithermobacillales</taxon>
        <taxon>Candidatus Fermentithermobacillaceae</taxon>
        <taxon>Candidatus Fermentithermobacillus</taxon>
    </lineage>
</organism>
<dbReference type="InterPro" id="IPR052509">
    <property type="entry name" value="Metal_resp_DNA-bind_regulator"/>
</dbReference>
<protein>
    <submittedName>
        <fullName evidence="2">Helix-turn-helix transcriptional regulator</fullName>
    </submittedName>
</protein>
<dbReference type="PANTHER" id="PTHR33169:SF14">
    <property type="entry name" value="TRANSCRIPTIONAL REGULATOR RV3488"/>
    <property type="match status" value="1"/>
</dbReference>
<gene>
    <name evidence="2" type="ORF">IMF26_09465</name>
</gene>
<feature type="domain" description="Transcription regulator PadR N-terminal" evidence="1">
    <location>
        <begin position="9"/>
        <end position="81"/>
    </location>
</feature>
<dbReference type="InterPro" id="IPR036388">
    <property type="entry name" value="WH-like_DNA-bd_sf"/>
</dbReference>
<dbReference type="InterPro" id="IPR005149">
    <property type="entry name" value="Tscrpt_reg_PadR_N"/>
</dbReference>
<dbReference type="InterPro" id="IPR036390">
    <property type="entry name" value="WH_DNA-bd_sf"/>
</dbReference>
<reference evidence="2" key="1">
    <citation type="submission" date="2020-10" db="EMBL/GenBank/DDBJ databases">
        <authorList>
            <person name="Kadnikov V."/>
            <person name="Beletsky A.V."/>
            <person name="Mardanov A.V."/>
            <person name="Karnachuk O.V."/>
            <person name="Ravin N.V."/>
        </authorList>
    </citation>
    <scope>NUCLEOTIDE SEQUENCE</scope>
    <source>
        <strain evidence="2">Bu02</strain>
    </source>
</reference>
<evidence type="ECO:0000313" key="2">
    <source>
        <dbReference type="EMBL" id="QUL99692.1"/>
    </source>
</evidence>
<dbReference type="Pfam" id="PF03551">
    <property type="entry name" value="PadR"/>
    <property type="match status" value="1"/>
</dbReference>
<dbReference type="EMBL" id="CP062796">
    <property type="protein sequence ID" value="QUL99692.1"/>
    <property type="molecule type" value="Genomic_DNA"/>
</dbReference>
<dbReference type="PANTHER" id="PTHR33169">
    <property type="entry name" value="PADR-FAMILY TRANSCRIPTIONAL REGULATOR"/>
    <property type="match status" value="1"/>
</dbReference>